<name>A0A2G2XY55_CAPAN</name>
<sequence length="112" mass="12295">MPPSSTTTVKPFFPSPRFSVAAQHPCSRHSHQRQPSPPADSTTSVGSLSHLSDFVKNVKSHFRTKVVVRDDCISLKGEGAPNVVGLFKGKTDSIFPMNRYDCDLPDLLMVLL</sequence>
<protein>
    <submittedName>
        <fullName evidence="2">Uncharacterized protein</fullName>
    </submittedName>
</protein>
<reference evidence="2 3" key="2">
    <citation type="journal article" date="2017" name="Genome Biol.">
        <title>New reference genome sequences of hot pepper reveal the massive evolution of plant disease-resistance genes by retroduplication.</title>
        <authorList>
            <person name="Kim S."/>
            <person name="Park J."/>
            <person name="Yeom S.I."/>
            <person name="Kim Y.M."/>
            <person name="Seo E."/>
            <person name="Kim K.T."/>
            <person name="Kim M.S."/>
            <person name="Lee J.M."/>
            <person name="Cheong K."/>
            <person name="Shin H.S."/>
            <person name="Kim S.B."/>
            <person name="Han K."/>
            <person name="Lee J."/>
            <person name="Park M."/>
            <person name="Lee H.A."/>
            <person name="Lee H.Y."/>
            <person name="Lee Y."/>
            <person name="Oh S."/>
            <person name="Lee J.H."/>
            <person name="Choi E."/>
            <person name="Choi E."/>
            <person name="Lee S.E."/>
            <person name="Jeon J."/>
            <person name="Kim H."/>
            <person name="Choi G."/>
            <person name="Song H."/>
            <person name="Lee J."/>
            <person name="Lee S.C."/>
            <person name="Kwon J.K."/>
            <person name="Lee H.Y."/>
            <person name="Koo N."/>
            <person name="Hong Y."/>
            <person name="Kim R.W."/>
            <person name="Kang W.H."/>
            <person name="Huh J.H."/>
            <person name="Kang B.C."/>
            <person name="Yang T.J."/>
            <person name="Lee Y.H."/>
            <person name="Bennetzen J.L."/>
            <person name="Choi D."/>
        </authorList>
    </citation>
    <scope>NUCLEOTIDE SEQUENCE [LARGE SCALE GENOMIC DNA]</scope>
    <source>
        <strain evidence="3">cv. CM334</strain>
    </source>
</reference>
<dbReference type="Gramene" id="PHT62444">
    <property type="protein sequence ID" value="PHT62444"/>
    <property type="gene ID" value="T459_33715"/>
</dbReference>
<evidence type="ECO:0000256" key="1">
    <source>
        <dbReference type="SAM" id="MobiDB-lite"/>
    </source>
</evidence>
<evidence type="ECO:0000313" key="3">
    <source>
        <dbReference type="Proteomes" id="UP000222542"/>
    </source>
</evidence>
<keyword evidence="3" id="KW-1185">Reference proteome</keyword>
<dbReference type="AlphaFoldDB" id="A0A2G2XY55"/>
<dbReference type="EMBL" id="AYRZ02000077">
    <property type="protein sequence ID" value="PHT62444.1"/>
    <property type="molecule type" value="Genomic_DNA"/>
</dbReference>
<comment type="caution">
    <text evidence="2">The sequence shown here is derived from an EMBL/GenBank/DDBJ whole genome shotgun (WGS) entry which is preliminary data.</text>
</comment>
<dbReference type="Proteomes" id="UP000222542">
    <property type="component" value="Unassembled WGS sequence"/>
</dbReference>
<gene>
    <name evidence="2" type="ORF">T459_33715</name>
</gene>
<feature type="region of interest" description="Disordered" evidence="1">
    <location>
        <begin position="1"/>
        <end position="46"/>
    </location>
</feature>
<accession>A0A2G2XY55</accession>
<evidence type="ECO:0000313" key="2">
    <source>
        <dbReference type="EMBL" id="PHT62444.1"/>
    </source>
</evidence>
<organism evidence="2 3">
    <name type="scientific">Capsicum annuum</name>
    <name type="common">Capsicum pepper</name>
    <dbReference type="NCBI Taxonomy" id="4072"/>
    <lineage>
        <taxon>Eukaryota</taxon>
        <taxon>Viridiplantae</taxon>
        <taxon>Streptophyta</taxon>
        <taxon>Embryophyta</taxon>
        <taxon>Tracheophyta</taxon>
        <taxon>Spermatophyta</taxon>
        <taxon>Magnoliopsida</taxon>
        <taxon>eudicotyledons</taxon>
        <taxon>Gunneridae</taxon>
        <taxon>Pentapetalae</taxon>
        <taxon>asterids</taxon>
        <taxon>lamiids</taxon>
        <taxon>Solanales</taxon>
        <taxon>Solanaceae</taxon>
        <taxon>Solanoideae</taxon>
        <taxon>Capsiceae</taxon>
        <taxon>Capsicum</taxon>
    </lineage>
</organism>
<proteinExistence type="predicted"/>
<reference evidence="2 3" key="1">
    <citation type="journal article" date="2014" name="Nat. Genet.">
        <title>Genome sequence of the hot pepper provides insights into the evolution of pungency in Capsicum species.</title>
        <authorList>
            <person name="Kim S."/>
            <person name="Park M."/>
            <person name="Yeom S.I."/>
            <person name="Kim Y.M."/>
            <person name="Lee J.M."/>
            <person name="Lee H.A."/>
            <person name="Seo E."/>
            <person name="Choi J."/>
            <person name="Cheong K."/>
            <person name="Kim K.T."/>
            <person name="Jung K."/>
            <person name="Lee G.W."/>
            <person name="Oh S.K."/>
            <person name="Bae C."/>
            <person name="Kim S.B."/>
            <person name="Lee H.Y."/>
            <person name="Kim S.Y."/>
            <person name="Kim M.S."/>
            <person name="Kang B.C."/>
            <person name="Jo Y.D."/>
            <person name="Yang H.B."/>
            <person name="Jeong H.J."/>
            <person name="Kang W.H."/>
            <person name="Kwon J.K."/>
            <person name="Shin C."/>
            <person name="Lim J.Y."/>
            <person name="Park J.H."/>
            <person name="Huh J.H."/>
            <person name="Kim J.S."/>
            <person name="Kim B.D."/>
            <person name="Cohen O."/>
            <person name="Paran I."/>
            <person name="Suh M.C."/>
            <person name="Lee S.B."/>
            <person name="Kim Y.K."/>
            <person name="Shin Y."/>
            <person name="Noh S.J."/>
            <person name="Park J."/>
            <person name="Seo Y.S."/>
            <person name="Kwon S.Y."/>
            <person name="Kim H.A."/>
            <person name="Park J.M."/>
            <person name="Kim H.J."/>
            <person name="Choi S.B."/>
            <person name="Bosland P.W."/>
            <person name="Reeves G."/>
            <person name="Jo S.H."/>
            <person name="Lee B.W."/>
            <person name="Cho H.T."/>
            <person name="Choi H.S."/>
            <person name="Lee M.S."/>
            <person name="Yu Y."/>
            <person name="Do Choi Y."/>
            <person name="Park B.S."/>
            <person name="van Deynze A."/>
            <person name="Ashrafi H."/>
            <person name="Hill T."/>
            <person name="Kim W.T."/>
            <person name="Pai H.S."/>
            <person name="Ahn H.K."/>
            <person name="Yeam I."/>
            <person name="Giovannoni J.J."/>
            <person name="Rose J.K."/>
            <person name="Sorensen I."/>
            <person name="Lee S.J."/>
            <person name="Kim R.W."/>
            <person name="Choi I.Y."/>
            <person name="Choi B.S."/>
            <person name="Lim J.S."/>
            <person name="Lee Y.H."/>
            <person name="Choi D."/>
        </authorList>
    </citation>
    <scope>NUCLEOTIDE SEQUENCE [LARGE SCALE GENOMIC DNA]</scope>
    <source>
        <strain evidence="3">cv. CM334</strain>
    </source>
</reference>
<dbReference type="STRING" id="4072.A0A2G2XY55"/>